<sequence>MQARRLYLQEMFDNKRGPRTLHQMQGPRMHDLWPSEVSDKRRRNQMKDDIEWRHANMLL</sequence>
<protein>
    <submittedName>
        <fullName evidence="1">Uncharacterized protein</fullName>
    </submittedName>
</protein>
<comment type="caution">
    <text evidence="1">The sequence shown here is derived from an EMBL/GenBank/DDBJ whole genome shotgun (WGS) entry which is preliminary data.</text>
</comment>
<dbReference type="Proteomes" id="UP001224775">
    <property type="component" value="Unassembled WGS sequence"/>
</dbReference>
<evidence type="ECO:0000313" key="1">
    <source>
        <dbReference type="EMBL" id="KAK1735461.1"/>
    </source>
</evidence>
<dbReference type="EMBL" id="JATAAI010000033">
    <property type="protein sequence ID" value="KAK1735461.1"/>
    <property type="molecule type" value="Genomic_DNA"/>
</dbReference>
<gene>
    <name evidence="1" type="ORF">QTG54_013624</name>
</gene>
<organism evidence="1 2">
    <name type="scientific">Skeletonema marinoi</name>
    <dbReference type="NCBI Taxonomy" id="267567"/>
    <lineage>
        <taxon>Eukaryota</taxon>
        <taxon>Sar</taxon>
        <taxon>Stramenopiles</taxon>
        <taxon>Ochrophyta</taxon>
        <taxon>Bacillariophyta</taxon>
        <taxon>Coscinodiscophyceae</taxon>
        <taxon>Thalassiosirophycidae</taxon>
        <taxon>Thalassiosirales</taxon>
        <taxon>Skeletonemataceae</taxon>
        <taxon>Skeletonema</taxon>
        <taxon>Skeletonema marinoi-dohrnii complex</taxon>
    </lineage>
</organism>
<proteinExistence type="predicted"/>
<evidence type="ECO:0000313" key="2">
    <source>
        <dbReference type="Proteomes" id="UP001224775"/>
    </source>
</evidence>
<name>A0AAD9D626_9STRA</name>
<dbReference type="AlphaFoldDB" id="A0AAD9D626"/>
<reference evidence="1" key="1">
    <citation type="submission" date="2023-06" db="EMBL/GenBank/DDBJ databases">
        <title>Survivors Of The Sea: Transcriptome response of Skeletonema marinoi to long-term dormancy.</title>
        <authorList>
            <person name="Pinder M.I.M."/>
            <person name="Kourtchenko O."/>
            <person name="Robertson E.K."/>
            <person name="Larsson T."/>
            <person name="Maumus F."/>
            <person name="Osuna-Cruz C.M."/>
            <person name="Vancaester E."/>
            <person name="Stenow R."/>
            <person name="Vandepoele K."/>
            <person name="Ploug H."/>
            <person name="Bruchert V."/>
            <person name="Godhe A."/>
            <person name="Topel M."/>
        </authorList>
    </citation>
    <scope>NUCLEOTIDE SEQUENCE</scope>
    <source>
        <strain evidence="1">R05AC</strain>
    </source>
</reference>
<keyword evidence="2" id="KW-1185">Reference proteome</keyword>
<accession>A0AAD9D626</accession>